<keyword evidence="2" id="KW-0808">Transferase</keyword>
<dbReference type="AlphaFoldDB" id="A0A225VFN9"/>
<feature type="domain" description="Protein kinase" evidence="1">
    <location>
        <begin position="183"/>
        <end position="457"/>
    </location>
</feature>
<dbReference type="InterPro" id="IPR000719">
    <property type="entry name" value="Prot_kinase_dom"/>
</dbReference>
<dbReference type="Proteomes" id="UP000198211">
    <property type="component" value="Unassembled WGS sequence"/>
</dbReference>
<dbReference type="SUPFAM" id="SSF50182">
    <property type="entry name" value="Sm-like ribonucleoproteins"/>
    <property type="match status" value="1"/>
</dbReference>
<proteinExistence type="predicted"/>
<evidence type="ECO:0000313" key="2">
    <source>
        <dbReference type="EMBL" id="OWZ03678.1"/>
    </source>
</evidence>
<evidence type="ECO:0000313" key="3">
    <source>
        <dbReference type="Proteomes" id="UP000198211"/>
    </source>
</evidence>
<dbReference type="Gene3D" id="1.10.510.10">
    <property type="entry name" value="Transferase(Phosphotransferase) domain 1"/>
    <property type="match status" value="1"/>
</dbReference>
<keyword evidence="2" id="KW-0418">Kinase</keyword>
<dbReference type="PANTHER" id="PTHR44329">
    <property type="entry name" value="SERINE/THREONINE-PROTEIN KINASE TNNI3K-RELATED"/>
    <property type="match status" value="1"/>
</dbReference>
<dbReference type="Pfam" id="PF07714">
    <property type="entry name" value="PK_Tyr_Ser-Thr"/>
    <property type="match status" value="1"/>
</dbReference>
<organism evidence="2 3">
    <name type="scientific">Phytophthora megakarya</name>
    <dbReference type="NCBI Taxonomy" id="4795"/>
    <lineage>
        <taxon>Eukaryota</taxon>
        <taxon>Sar</taxon>
        <taxon>Stramenopiles</taxon>
        <taxon>Oomycota</taxon>
        <taxon>Peronosporomycetes</taxon>
        <taxon>Peronosporales</taxon>
        <taxon>Peronosporaceae</taxon>
        <taxon>Phytophthora</taxon>
    </lineage>
</organism>
<dbReference type="InterPro" id="IPR051681">
    <property type="entry name" value="Ser/Thr_Kinases-Pseudokinases"/>
</dbReference>
<dbReference type="PROSITE" id="PS50011">
    <property type="entry name" value="PROTEIN_KINASE_DOM"/>
    <property type="match status" value="1"/>
</dbReference>
<protein>
    <submittedName>
        <fullName evidence="2">Serine/threonine protein kinase</fullName>
    </submittedName>
</protein>
<dbReference type="InterPro" id="IPR011009">
    <property type="entry name" value="Kinase-like_dom_sf"/>
</dbReference>
<gene>
    <name evidence="2" type="ORF">PHMEG_00024546</name>
</gene>
<dbReference type="STRING" id="4795.A0A225VFN9"/>
<comment type="caution">
    <text evidence="2">The sequence shown here is derived from an EMBL/GenBank/DDBJ whole genome shotgun (WGS) entry which is preliminary data.</text>
</comment>
<evidence type="ECO:0000259" key="1">
    <source>
        <dbReference type="PROSITE" id="PS50011"/>
    </source>
</evidence>
<dbReference type="EMBL" id="NBNE01005379">
    <property type="protein sequence ID" value="OWZ03678.1"/>
    <property type="molecule type" value="Genomic_DNA"/>
</dbReference>
<dbReference type="InterPro" id="IPR010920">
    <property type="entry name" value="LSM_dom_sf"/>
</dbReference>
<dbReference type="SUPFAM" id="SSF56112">
    <property type="entry name" value="Protein kinase-like (PK-like)"/>
    <property type="match status" value="1"/>
</dbReference>
<sequence length="675" mass="76322">MSSFVVTGLRIIAHSNAVLADLDERISTRMPESTILFRGLFTRLEQAHDHVAKHSQDKVRDAYNKVLVRFTRLLTAKPLLVRLAKSDTTLVVIKELHHNLDSIFEILDLEDTSEWKHNWDEGCAEQQTILENLVSERSHFRLANEVDGDKKLKEALMQLQGAIHINPTGKLAELRQSTLNGVLDCMDLNGMAVYGWFISREDVDCEDEEIGPVGTFAEAKRGTWLHNDNDDEGFLKQLIFWYNLPDHPNVLKLFGGNHVSSPPFFVCEDAHGGNLLDFLEVQENQKHFWKLFLDVAKGIKHLHDYKIVHGAIKGNNILIGNDNVAKIADFGLSSVRSLSLKLSEQGAVALSHSVRWQSKEMLEASNSDEPLFEWDIYAFGMCLIESILGEIPFGTDDDDNVTFWVLGGELPPRPPNASDDVWELISKLCAPDFRNRPSIDDVIGMIEQYADKNTPWLGLEKKDDLLAMKQSEFSKNPLQIMRECLGLEVFVQVASGNTWQGMLTEVKDNGNVVLKPAQELLDKEYGPELPEKELTESEILWLGRDSKPAGYPPTEYKESPDKQCLEPGSSENIKATQQCMKCETLMPAAYKFCGICGNSLLEEKRMVAGKLVMDEEKERHDRTKYEGSLFEESIREPNFISKCDAVCPECNWTAIVNDEFCRRCGYFMPTDAVFA</sequence>
<dbReference type="PANTHER" id="PTHR44329:SF214">
    <property type="entry name" value="PROTEIN KINASE DOMAIN-CONTAINING PROTEIN"/>
    <property type="match status" value="1"/>
</dbReference>
<dbReference type="GO" id="GO:0005524">
    <property type="term" value="F:ATP binding"/>
    <property type="evidence" value="ECO:0007669"/>
    <property type="project" value="InterPro"/>
</dbReference>
<keyword evidence="3" id="KW-1185">Reference proteome</keyword>
<keyword evidence="2" id="KW-0723">Serine/threonine-protein kinase</keyword>
<accession>A0A225VFN9</accession>
<dbReference type="GO" id="GO:0004674">
    <property type="term" value="F:protein serine/threonine kinase activity"/>
    <property type="evidence" value="ECO:0007669"/>
    <property type="project" value="UniProtKB-KW"/>
</dbReference>
<name>A0A225VFN9_9STRA</name>
<dbReference type="OrthoDB" id="117601at2759"/>
<reference evidence="3" key="1">
    <citation type="submission" date="2017-03" db="EMBL/GenBank/DDBJ databases">
        <title>Phytopthora megakarya and P. palmivora, two closely related causual agents of cacao black pod achieved similar genome size and gene model numbers by different mechanisms.</title>
        <authorList>
            <person name="Ali S."/>
            <person name="Shao J."/>
            <person name="Larry D.J."/>
            <person name="Kronmiller B."/>
            <person name="Shen D."/>
            <person name="Strem M.D."/>
            <person name="Melnick R.L."/>
            <person name="Guiltinan M.J."/>
            <person name="Tyler B.M."/>
            <person name="Meinhardt L.W."/>
            <person name="Bailey B.A."/>
        </authorList>
    </citation>
    <scope>NUCLEOTIDE SEQUENCE [LARGE SCALE GENOMIC DNA]</scope>
    <source>
        <strain evidence="3">zdho120</strain>
    </source>
</reference>
<dbReference type="InterPro" id="IPR001245">
    <property type="entry name" value="Ser-Thr/Tyr_kinase_cat_dom"/>
</dbReference>